<evidence type="ECO:0000256" key="3">
    <source>
        <dbReference type="ARBA" id="ARBA00022737"/>
    </source>
</evidence>
<keyword evidence="8" id="KW-0132">Cell division</keyword>
<organism evidence="8 9">
    <name type="scientific">Leishmania tarentolae</name>
    <name type="common">Sauroleishmania tarentolae</name>
    <dbReference type="NCBI Taxonomy" id="5689"/>
    <lineage>
        <taxon>Eukaryota</taxon>
        <taxon>Discoba</taxon>
        <taxon>Euglenozoa</taxon>
        <taxon>Kinetoplastea</taxon>
        <taxon>Metakinetoplastina</taxon>
        <taxon>Trypanosomatida</taxon>
        <taxon>Trypanosomatidae</taxon>
        <taxon>Leishmaniinae</taxon>
        <taxon>Leishmania</taxon>
        <taxon>lizard Leishmania</taxon>
    </lineage>
</organism>
<feature type="region of interest" description="Disordered" evidence="6">
    <location>
        <begin position="842"/>
        <end position="861"/>
    </location>
</feature>
<feature type="compositionally biased region" description="Acidic residues" evidence="6">
    <location>
        <begin position="347"/>
        <end position="356"/>
    </location>
</feature>
<dbReference type="InterPro" id="IPR056150">
    <property type="entry name" value="WD40_CDC20-Fz"/>
</dbReference>
<comment type="similarity">
    <text evidence="1">Belongs to the WD repeat CDC20/Fizzy family.</text>
</comment>
<dbReference type="PANTHER" id="PTHR19918:SF1">
    <property type="entry name" value="FIZZY-RELATED PROTEIN HOMOLOG"/>
    <property type="match status" value="1"/>
</dbReference>
<evidence type="ECO:0000256" key="5">
    <source>
        <dbReference type="PROSITE-ProRule" id="PRU00221"/>
    </source>
</evidence>
<gene>
    <name evidence="8" type="ORF">LtaPh_2418700</name>
</gene>
<feature type="region of interest" description="Disordered" evidence="6">
    <location>
        <begin position="1"/>
        <end position="116"/>
    </location>
</feature>
<feature type="compositionally biased region" description="Polar residues" evidence="6">
    <location>
        <begin position="8"/>
        <end position="22"/>
    </location>
</feature>
<keyword evidence="4" id="KW-0131">Cell cycle</keyword>
<feature type="compositionally biased region" description="Low complexity" evidence="6">
    <location>
        <begin position="38"/>
        <end position="49"/>
    </location>
</feature>
<dbReference type="InterPro" id="IPR033010">
    <property type="entry name" value="Cdc20/Fizzy"/>
</dbReference>
<feature type="compositionally biased region" description="Polar residues" evidence="6">
    <location>
        <begin position="104"/>
        <end position="116"/>
    </location>
</feature>
<dbReference type="GO" id="GO:0005680">
    <property type="term" value="C:anaphase-promoting complex"/>
    <property type="evidence" value="ECO:0007669"/>
    <property type="project" value="TreeGrafter"/>
</dbReference>
<accession>A0A640KH32</accession>
<dbReference type="PROSITE" id="PS50082">
    <property type="entry name" value="WD_REPEATS_2"/>
    <property type="match status" value="3"/>
</dbReference>
<protein>
    <submittedName>
        <fullName evidence="8">Cell division cycle protein, putative</fullName>
    </submittedName>
</protein>
<feature type="compositionally biased region" description="Low complexity" evidence="6">
    <location>
        <begin position="72"/>
        <end position="81"/>
    </location>
</feature>
<dbReference type="PANTHER" id="PTHR19918">
    <property type="entry name" value="CELL DIVISION CYCLE 20 CDC20 FIZZY -RELATED"/>
    <property type="match status" value="1"/>
</dbReference>
<dbReference type="GO" id="GO:1905786">
    <property type="term" value="P:positive regulation of anaphase-promoting complex-dependent catabolic process"/>
    <property type="evidence" value="ECO:0007669"/>
    <property type="project" value="TreeGrafter"/>
</dbReference>
<dbReference type="Pfam" id="PF24807">
    <property type="entry name" value="WD40_CDC20-Fz"/>
    <property type="match status" value="1"/>
</dbReference>
<evidence type="ECO:0000256" key="6">
    <source>
        <dbReference type="SAM" id="MobiDB-lite"/>
    </source>
</evidence>
<sequence length="861" mass="92314">MYTGSAGDASTQPRSAPTTTIPFSAMGFGTPPRRAHVSTTGASAATAETLFVSPSSPAPRRPGNATPNSVASSHLRGRSSPSSPPRQYRRQTQNHARLSPPPLSSQASVDRYVSASSRQATSMAHFLLTSRERKTPMLIRAAQQQQQQHLAIHSPSRDLSFDMSPSLEDSYNSLVRYAVERSSSRHGAVASPRPRRSLPLVGSAAMTPSSARLSSVFAKMHLDPSTTVHSSRERSGSSPSLMGIRASGGCGAQLGDDGRTSPSSAMELEPYTTKLARTLFSDVEQTTVLPVNDTAAIPLGITARKIGGCGHAEMEEARNPVNDGEMGLGNSSALGGRGTRCHRTDENDADNNDDGEEADWMCNEDDEQALPSSAAIRRSMASVSTRVPLAMSEVNQFGMAEGARFDASLGVVFECNRTRNFTTSSFRVIPHTPERILDAADMEDDFYMNLIDWSATSDVLCVALHSCVYLWDAKTCGITELPRVASASVGVQEDGHSSDTQLVCGLNWAPDGHHLAVGRHSGAVEVWDVETQQIVHTYRQHTDRTVSLSWEPLGGWLLASGSRDSTVVLRDVRECDTSTSASVASLSSSSLARATSVLRAHETEVCGLKWSPTGAMLASGGNDNQLLLWDRRSISTGSHGSTTSRVYRNGECQPIFFLNKHTAAVKALSWNPAQPALLASGGGSHDKALRFWNSLTGECVHHINTGSQVCGVVWNRSGTELVTAHGYTDNQLSIWRYPSLRRIANLIGHTSRVLHLALSADGQTVVSAAGDETLRFWRCFPANELRESSPHLHRSSYSSMKGFSISSSTYGGGVGISPGGASASMSSIARARALAIASGRCGSLSQDRDSRSLMNEEIELR</sequence>
<feature type="repeat" description="WD" evidence="5">
    <location>
        <begin position="496"/>
        <end position="537"/>
    </location>
</feature>
<feature type="repeat" description="WD" evidence="5">
    <location>
        <begin position="746"/>
        <end position="777"/>
    </location>
</feature>
<dbReference type="Gene3D" id="2.130.10.10">
    <property type="entry name" value="YVTN repeat-like/Quinoprotein amine dehydrogenase"/>
    <property type="match status" value="1"/>
</dbReference>
<dbReference type="PROSITE" id="PS50294">
    <property type="entry name" value="WD_REPEATS_REGION"/>
    <property type="match status" value="2"/>
</dbReference>
<feature type="repeat" description="WD" evidence="5">
    <location>
        <begin position="598"/>
        <end position="630"/>
    </location>
</feature>
<dbReference type="Proteomes" id="UP000419144">
    <property type="component" value="Unassembled WGS sequence"/>
</dbReference>
<dbReference type="GO" id="GO:0010997">
    <property type="term" value="F:anaphase-promoting complex binding"/>
    <property type="evidence" value="ECO:0007669"/>
    <property type="project" value="InterPro"/>
</dbReference>
<evidence type="ECO:0000256" key="1">
    <source>
        <dbReference type="ARBA" id="ARBA00006445"/>
    </source>
</evidence>
<dbReference type="InterPro" id="IPR015943">
    <property type="entry name" value="WD40/YVTN_repeat-like_dom_sf"/>
</dbReference>
<comment type="caution">
    <text evidence="8">The sequence shown here is derived from an EMBL/GenBank/DDBJ whole genome shotgun (WGS) entry which is preliminary data.</text>
</comment>
<dbReference type="AlphaFoldDB" id="A0A640KH32"/>
<evidence type="ECO:0000313" key="8">
    <source>
        <dbReference type="EMBL" id="GET89020.1"/>
    </source>
</evidence>
<evidence type="ECO:0000256" key="4">
    <source>
        <dbReference type="ARBA" id="ARBA00023306"/>
    </source>
</evidence>
<keyword evidence="9" id="KW-1185">Reference proteome</keyword>
<keyword evidence="3" id="KW-0677">Repeat</keyword>
<dbReference type="EMBL" id="BLBS01000032">
    <property type="protein sequence ID" value="GET89020.1"/>
    <property type="molecule type" value="Genomic_DNA"/>
</dbReference>
<name>A0A640KH32_LEITA</name>
<feature type="domain" description="CDC20/Fizzy WD40" evidence="7">
    <location>
        <begin position="437"/>
        <end position="777"/>
    </location>
</feature>
<feature type="region of interest" description="Disordered" evidence="6">
    <location>
        <begin position="333"/>
        <end position="356"/>
    </location>
</feature>
<dbReference type="InterPro" id="IPR036322">
    <property type="entry name" value="WD40_repeat_dom_sf"/>
</dbReference>
<dbReference type="GO" id="GO:0031145">
    <property type="term" value="P:anaphase-promoting complex-dependent catabolic process"/>
    <property type="evidence" value="ECO:0007669"/>
    <property type="project" value="TreeGrafter"/>
</dbReference>
<dbReference type="SUPFAM" id="SSF50978">
    <property type="entry name" value="WD40 repeat-like"/>
    <property type="match status" value="1"/>
</dbReference>
<keyword evidence="2 5" id="KW-0853">WD repeat</keyword>
<dbReference type="GO" id="GO:1990757">
    <property type="term" value="F:ubiquitin ligase activator activity"/>
    <property type="evidence" value="ECO:0007669"/>
    <property type="project" value="TreeGrafter"/>
</dbReference>
<dbReference type="OrthoDB" id="10263272at2759"/>
<evidence type="ECO:0000313" key="9">
    <source>
        <dbReference type="Proteomes" id="UP000419144"/>
    </source>
</evidence>
<proteinExistence type="inferred from homology"/>
<dbReference type="VEuPathDB" id="TriTrypDB:LtaPh_2418700"/>
<dbReference type="SMART" id="SM00320">
    <property type="entry name" value="WD40"/>
    <property type="match status" value="7"/>
</dbReference>
<evidence type="ECO:0000256" key="2">
    <source>
        <dbReference type="ARBA" id="ARBA00022574"/>
    </source>
</evidence>
<dbReference type="GO" id="GO:0051301">
    <property type="term" value="P:cell division"/>
    <property type="evidence" value="ECO:0007669"/>
    <property type="project" value="UniProtKB-KW"/>
</dbReference>
<evidence type="ECO:0000259" key="7">
    <source>
        <dbReference type="Pfam" id="PF24807"/>
    </source>
</evidence>
<feature type="region of interest" description="Disordered" evidence="6">
    <location>
        <begin position="224"/>
        <end position="243"/>
    </location>
</feature>
<dbReference type="InterPro" id="IPR001680">
    <property type="entry name" value="WD40_rpt"/>
</dbReference>
<reference evidence="8" key="1">
    <citation type="submission" date="2019-11" db="EMBL/GenBank/DDBJ databases">
        <title>Leishmania tarentolae CDS.</title>
        <authorList>
            <person name="Goto Y."/>
            <person name="Yamagishi J."/>
        </authorList>
    </citation>
    <scope>NUCLEOTIDE SEQUENCE [LARGE SCALE GENOMIC DNA]</scope>
    <source>
        <strain evidence="8">Parrot Tar II</strain>
    </source>
</reference>